<dbReference type="Proteomes" id="UP001500889">
    <property type="component" value="Chromosome A"/>
</dbReference>
<keyword evidence="2" id="KW-1185">Reference proteome</keyword>
<evidence type="ECO:0000313" key="1">
    <source>
        <dbReference type="EMBL" id="BFG02181.1"/>
    </source>
</evidence>
<organism evidence="1 2">
    <name type="scientific">Drosophila madeirensis</name>
    <name type="common">Fruit fly</name>
    <dbReference type="NCBI Taxonomy" id="30013"/>
    <lineage>
        <taxon>Eukaryota</taxon>
        <taxon>Metazoa</taxon>
        <taxon>Ecdysozoa</taxon>
        <taxon>Arthropoda</taxon>
        <taxon>Hexapoda</taxon>
        <taxon>Insecta</taxon>
        <taxon>Pterygota</taxon>
        <taxon>Neoptera</taxon>
        <taxon>Endopterygota</taxon>
        <taxon>Diptera</taxon>
        <taxon>Brachycera</taxon>
        <taxon>Muscomorpha</taxon>
        <taxon>Ephydroidea</taxon>
        <taxon>Drosophilidae</taxon>
        <taxon>Drosophila</taxon>
        <taxon>Sophophora</taxon>
    </lineage>
</organism>
<sequence length="134" mass="15290">MACSKFEAVKEYNSDNSSTTSCEFWSICSEFSDERLPKTKIPGPVTWGPYGKPRIYFPLSYEKSEIKADEEASIVEIYSDEIDSIGSDVSLSSMGRIIYLPNTKIPEPVSLGRLVKPRKYRMCFPRDNNWSHAF</sequence>
<dbReference type="AlphaFoldDB" id="A0AAU9G328"/>
<name>A0AAU9G328_DROMD</name>
<reference evidence="1 2" key="1">
    <citation type="submission" date="2024-02" db="EMBL/GenBank/DDBJ databases">
        <title>A chromosome-level genome assembly of Drosophila madeirensis, a fruit fly species endemic to Madeira island.</title>
        <authorList>
            <person name="Tomihara K."/>
            <person name="Llopart A."/>
            <person name="Yamamoto D."/>
        </authorList>
    </citation>
    <scope>NUCLEOTIDE SEQUENCE [LARGE SCALE GENOMIC DNA]</scope>
    <source>
        <strain evidence="1 2">RF1</strain>
    </source>
</reference>
<proteinExistence type="predicted"/>
<accession>A0AAU9G328</accession>
<evidence type="ECO:0000313" key="2">
    <source>
        <dbReference type="Proteomes" id="UP001500889"/>
    </source>
</evidence>
<gene>
    <name evidence="1" type="ORF">DMAD_01756</name>
</gene>
<dbReference type="EMBL" id="AP029266">
    <property type="protein sequence ID" value="BFG02181.1"/>
    <property type="molecule type" value="Genomic_DNA"/>
</dbReference>
<protein>
    <submittedName>
        <fullName evidence="1">Uncharacterized protein</fullName>
    </submittedName>
</protein>